<keyword evidence="1" id="KW-0732">Signal</keyword>
<dbReference type="AlphaFoldDB" id="A0A8H3YSQ8"/>
<dbReference type="Pfam" id="PF13343">
    <property type="entry name" value="SBP_bac_6"/>
    <property type="match status" value="1"/>
</dbReference>
<proteinExistence type="predicted"/>
<evidence type="ECO:0000256" key="1">
    <source>
        <dbReference type="ARBA" id="ARBA00022729"/>
    </source>
</evidence>
<comment type="caution">
    <text evidence="2">The sequence shown here is derived from an EMBL/GenBank/DDBJ whole genome shotgun (WGS) entry which is preliminary data.</text>
</comment>
<dbReference type="PANTHER" id="PTHR30006">
    <property type="entry name" value="THIAMINE-BINDING PERIPLASMIC PROTEIN-RELATED"/>
    <property type="match status" value="1"/>
</dbReference>
<reference evidence="2 3" key="1">
    <citation type="submission" date="2019-11" db="EMBL/GenBank/DDBJ databases">
        <title>Venturia inaequalis Genome Resource.</title>
        <authorList>
            <person name="Lichtner F.J."/>
        </authorList>
    </citation>
    <scope>NUCLEOTIDE SEQUENCE [LARGE SCALE GENOMIC DNA]</scope>
    <source>
        <strain evidence="2">Bline_iso_100314</strain>
    </source>
</reference>
<dbReference type="Proteomes" id="UP000433883">
    <property type="component" value="Unassembled WGS sequence"/>
</dbReference>
<dbReference type="PANTHER" id="PTHR30006:SF2">
    <property type="entry name" value="ABC TRANSPORTER SUBSTRATE-BINDING PROTEIN"/>
    <property type="match status" value="1"/>
</dbReference>
<gene>
    <name evidence="2" type="ORF">BLS_004107</name>
</gene>
<organism evidence="2 3">
    <name type="scientific">Venturia inaequalis</name>
    <name type="common">Apple scab fungus</name>
    <dbReference type="NCBI Taxonomy" id="5025"/>
    <lineage>
        <taxon>Eukaryota</taxon>
        <taxon>Fungi</taxon>
        <taxon>Dikarya</taxon>
        <taxon>Ascomycota</taxon>
        <taxon>Pezizomycotina</taxon>
        <taxon>Dothideomycetes</taxon>
        <taxon>Pleosporomycetidae</taxon>
        <taxon>Venturiales</taxon>
        <taxon>Venturiaceae</taxon>
        <taxon>Venturia</taxon>
    </lineage>
</organism>
<protein>
    <recommendedName>
        <fullName evidence="4">Periplasmic binding protein-like II</fullName>
    </recommendedName>
</protein>
<dbReference type="EMBL" id="WNWQ01000269">
    <property type="protein sequence ID" value="KAE9972235.1"/>
    <property type="molecule type" value="Genomic_DNA"/>
</dbReference>
<dbReference type="Gene3D" id="3.40.190.10">
    <property type="entry name" value="Periplasmic binding protein-like II"/>
    <property type="match status" value="2"/>
</dbReference>
<evidence type="ECO:0000313" key="2">
    <source>
        <dbReference type="EMBL" id="KAE9972235.1"/>
    </source>
</evidence>
<accession>A0A8H3YSQ8</accession>
<evidence type="ECO:0008006" key="4">
    <source>
        <dbReference type="Google" id="ProtNLM"/>
    </source>
</evidence>
<sequence length="373" mass="41434">MIFLKPLAYAGLIAKVVDCYTANVPLETRSLDEIYQAAQNEDGNLVVAWGGDAGPQGNAVRNAWKARFPNITLDLSVDLSKYHDSRIDRAWYNKNETVDIATLQTLHDFKRWKQQDRLMYYKPANFDDLYNGEKDLDGAFLPMGMYNFGNFLYDSTKLNASQVPKTYADLLNPFWKSKLVLTYPNDDDAINYLFTLIVSKYGFEWLDALAKQDVQWVRGTATPSYIIVDNHLNTTSSAAIACSAGSPQGRILSFTSAGYPAGPAPFLHSTAPLAPEQTISWAQTTAAFSSTKRPQSAKLFLSWITSGEWQHGGGAGFSPLRSLDMGRVMVGNGTQSSGFRLFVGDRVGVEWWKLQFEMVIGNPLGPGPMEMFP</sequence>
<evidence type="ECO:0000313" key="3">
    <source>
        <dbReference type="Proteomes" id="UP000433883"/>
    </source>
</evidence>
<dbReference type="SUPFAM" id="SSF53850">
    <property type="entry name" value="Periplasmic binding protein-like II"/>
    <property type="match status" value="1"/>
</dbReference>
<name>A0A8H3YSQ8_VENIN</name>